<dbReference type="PANTHER" id="PTHR34203">
    <property type="entry name" value="METHYLTRANSFERASE, FKBM FAMILY PROTEIN"/>
    <property type="match status" value="1"/>
</dbReference>
<dbReference type="SUPFAM" id="SSF53335">
    <property type="entry name" value="S-adenosyl-L-methionine-dependent methyltransferases"/>
    <property type="match status" value="1"/>
</dbReference>
<protein>
    <submittedName>
        <fullName evidence="2">FkbM family methyltransferase</fullName>
    </submittedName>
</protein>
<proteinExistence type="predicted"/>
<keyword evidence="3" id="KW-1185">Reference proteome</keyword>
<dbReference type="GO" id="GO:0008168">
    <property type="term" value="F:methyltransferase activity"/>
    <property type="evidence" value="ECO:0007669"/>
    <property type="project" value="UniProtKB-KW"/>
</dbReference>
<dbReference type="InterPro" id="IPR029063">
    <property type="entry name" value="SAM-dependent_MTases_sf"/>
</dbReference>
<dbReference type="CDD" id="cd02440">
    <property type="entry name" value="AdoMet_MTases"/>
    <property type="match status" value="1"/>
</dbReference>
<feature type="domain" description="Methyltransferase FkbM" evidence="1">
    <location>
        <begin position="114"/>
        <end position="263"/>
    </location>
</feature>
<keyword evidence="2" id="KW-0808">Transferase</keyword>
<keyword evidence="2" id="KW-0489">Methyltransferase</keyword>
<organism evidence="2 3">
    <name type="scientific">Sphingomonas oligophenolica</name>
    <dbReference type="NCBI Taxonomy" id="301154"/>
    <lineage>
        <taxon>Bacteria</taxon>
        <taxon>Pseudomonadati</taxon>
        <taxon>Pseudomonadota</taxon>
        <taxon>Alphaproteobacteria</taxon>
        <taxon>Sphingomonadales</taxon>
        <taxon>Sphingomonadaceae</taxon>
        <taxon>Sphingomonas</taxon>
    </lineage>
</organism>
<dbReference type="Gene3D" id="3.40.50.150">
    <property type="entry name" value="Vaccinia Virus protein VP39"/>
    <property type="match status" value="1"/>
</dbReference>
<dbReference type="InterPro" id="IPR052514">
    <property type="entry name" value="SAM-dependent_MTase"/>
</dbReference>
<sequence>MPIDRPTIKGRLRRVARALLRPGASLPTYTSRMLHLNDIGTLHRAALEDACRRDASPAYLGDHIGLCRILGRYKFHVDTRDSGFGANILLDGYWELWLTQFMARSVARGAVVVDVGANYGYYSLLLADLVGPAGHVYAVEPNPAAAALLRRSIALNGFNPRTTICEVAAGAADGGTATLFVPDGEPKNAAIIADGAGAPAHGAAHHVPVATLDSLLTAHPRIDFIKIDAEGAEQGIIAGLARTFAVHRPDMVLEFNAARYADPAAFLAELTAIYGALRHVDFTGNAAAITPERVLTEQFGEDWLLFLSAS</sequence>
<dbReference type="RefSeq" id="WP_343891908.1">
    <property type="nucleotide sequence ID" value="NZ_BAAAEH010000047.1"/>
</dbReference>
<comment type="caution">
    <text evidence="2">The sequence shown here is derived from an EMBL/GenBank/DDBJ whole genome shotgun (WGS) entry which is preliminary data.</text>
</comment>
<dbReference type="Pfam" id="PF05050">
    <property type="entry name" value="Methyltransf_21"/>
    <property type="match status" value="1"/>
</dbReference>
<dbReference type="EMBL" id="JBDIME010000003">
    <property type="protein sequence ID" value="MEN2789254.1"/>
    <property type="molecule type" value="Genomic_DNA"/>
</dbReference>
<gene>
    <name evidence="2" type="ORF">ABC974_06425</name>
</gene>
<evidence type="ECO:0000313" key="2">
    <source>
        <dbReference type="EMBL" id="MEN2789254.1"/>
    </source>
</evidence>
<evidence type="ECO:0000313" key="3">
    <source>
        <dbReference type="Proteomes" id="UP001419910"/>
    </source>
</evidence>
<dbReference type="InterPro" id="IPR006342">
    <property type="entry name" value="FkbM_mtfrase"/>
</dbReference>
<dbReference type="NCBIfam" id="TIGR01444">
    <property type="entry name" value="fkbM_fam"/>
    <property type="match status" value="1"/>
</dbReference>
<reference evidence="2 3" key="1">
    <citation type="submission" date="2024-05" db="EMBL/GenBank/DDBJ databases">
        <authorList>
            <person name="Liu Q."/>
            <person name="Xin Y.-H."/>
        </authorList>
    </citation>
    <scope>NUCLEOTIDE SEQUENCE [LARGE SCALE GENOMIC DNA]</scope>
    <source>
        <strain evidence="2 3">CGMCC 1.10181</strain>
    </source>
</reference>
<evidence type="ECO:0000259" key="1">
    <source>
        <dbReference type="Pfam" id="PF05050"/>
    </source>
</evidence>
<dbReference type="GO" id="GO:0032259">
    <property type="term" value="P:methylation"/>
    <property type="evidence" value="ECO:0007669"/>
    <property type="project" value="UniProtKB-KW"/>
</dbReference>
<name>A0ABU9Y0B3_9SPHN</name>
<dbReference type="Proteomes" id="UP001419910">
    <property type="component" value="Unassembled WGS sequence"/>
</dbReference>
<dbReference type="PANTHER" id="PTHR34203:SF15">
    <property type="entry name" value="SLL1173 PROTEIN"/>
    <property type="match status" value="1"/>
</dbReference>
<accession>A0ABU9Y0B3</accession>